<accession>A0A2R6R797</accession>
<dbReference type="EMBL" id="MLYV02000272">
    <property type="protein sequence ID" value="PSS22644.1"/>
    <property type="molecule type" value="Genomic_DNA"/>
</dbReference>
<organism evidence="1 2">
    <name type="scientific">Hermanssonia centrifuga</name>
    <dbReference type="NCBI Taxonomy" id="98765"/>
    <lineage>
        <taxon>Eukaryota</taxon>
        <taxon>Fungi</taxon>
        <taxon>Dikarya</taxon>
        <taxon>Basidiomycota</taxon>
        <taxon>Agaricomycotina</taxon>
        <taxon>Agaricomycetes</taxon>
        <taxon>Polyporales</taxon>
        <taxon>Meruliaceae</taxon>
        <taxon>Hermanssonia</taxon>
    </lineage>
</organism>
<feature type="non-terminal residue" evidence="1">
    <location>
        <position position="1"/>
    </location>
</feature>
<sequence>ASLGPPNFQKGKESKNEKEVLRCSTDRHIWVNIQCCNPRSSSSNFTGIAV</sequence>
<reference evidence="1 2" key="1">
    <citation type="submission" date="2018-02" db="EMBL/GenBank/DDBJ databases">
        <title>Genome sequence of the basidiomycete white-rot fungus Phlebia centrifuga.</title>
        <authorList>
            <person name="Granchi Z."/>
            <person name="Peng M."/>
            <person name="de Vries R.P."/>
            <person name="Hilden K."/>
            <person name="Makela M.R."/>
            <person name="Grigoriev I."/>
            <person name="Riley R."/>
        </authorList>
    </citation>
    <scope>NUCLEOTIDE SEQUENCE [LARGE SCALE GENOMIC DNA]</scope>
    <source>
        <strain evidence="1 2">FBCC195</strain>
    </source>
</reference>
<dbReference type="AlphaFoldDB" id="A0A2R6R797"/>
<evidence type="ECO:0000313" key="2">
    <source>
        <dbReference type="Proteomes" id="UP000186601"/>
    </source>
</evidence>
<protein>
    <submittedName>
        <fullName evidence="1">Uncharacterized protein</fullName>
    </submittedName>
</protein>
<gene>
    <name evidence="1" type="ORF">PHLCEN_2v3071</name>
</gene>
<name>A0A2R6R797_9APHY</name>
<proteinExistence type="predicted"/>
<comment type="caution">
    <text evidence="1">The sequence shown here is derived from an EMBL/GenBank/DDBJ whole genome shotgun (WGS) entry which is preliminary data.</text>
</comment>
<evidence type="ECO:0000313" key="1">
    <source>
        <dbReference type="EMBL" id="PSS22644.1"/>
    </source>
</evidence>
<dbReference type="Proteomes" id="UP000186601">
    <property type="component" value="Unassembled WGS sequence"/>
</dbReference>
<keyword evidence="2" id="KW-1185">Reference proteome</keyword>